<dbReference type="EMBL" id="FQXN01000001">
    <property type="protein sequence ID" value="SHH19108.1"/>
    <property type="molecule type" value="Genomic_DNA"/>
</dbReference>
<dbReference type="Proteomes" id="UP000242592">
    <property type="component" value="Unassembled WGS sequence"/>
</dbReference>
<dbReference type="AlphaFoldDB" id="A0A1M5QYX6"/>
<accession>A0A1M5QYX6</accession>
<dbReference type="InterPro" id="IPR003018">
    <property type="entry name" value="GAF"/>
</dbReference>
<evidence type="ECO:0000313" key="2">
    <source>
        <dbReference type="EMBL" id="SHH19108.1"/>
    </source>
</evidence>
<dbReference type="InterPro" id="IPR029016">
    <property type="entry name" value="GAF-like_dom_sf"/>
</dbReference>
<proteinExistence type="predicted"/>
<dbReference type="Pfam" id="PF13185">
    <property type="entry name" value="GAF_2"/>
    <property type="match status" value="1"/>
</dbReference>
<keyword evidence="3" id="KW-1185">Reference proteome</keyword>
<dbReference type="SUPFAM" id="SSF55781">
    <property type="entry name" value="GAF domain-like"/>
    <property type="match status" value="1"/>
</dbReference>
<dbReference type="STRING" id="1123380.SAMN02745199_0227"/>
<organism evidence="2 3">
    <name type="scientific">Thermosipho atlanticus DSM 15807</name>
    <dbReference type="NCBI Taxonomy" id="1123380"/>
    <lineage>
        <taxon>Bacteria</taxon>
        <taxon>Thermotogati</taxon>
        <taxon>Thermotogota</taxon>
        <taxon>Thermotogae</taxon>
        <taxon>Thermotogales</taxon>
        <taxon>Fervidobacteriaceae</taxon>
        <taxon>Thermosipho</taxon>
    </lineage>
</organism>
<protein>
    <submittedName>
        <fullName evidence="2">GAF domain-containing protein</fullName>
    </submittedName>
</protein>
<evidence type="ECO:0000313" key="3">
    <source>
        <dbReference type="Proteomes" id="UP000242592"/>
    </source>
</evidence>
<dbReference type="Gene3D" id="3.30.450.40">
    <property type="match status" value="1"/>
</dbReference>
<dbReference type="OrthoDB" id="9796252at2"/>
<name>A0A1M5QYX6_9BACT</name>
<sequence length="314" mass="37466">MRNLIENHIEEFAEILRYDKLLWPKVWKQLKKRFSPILDELEKSIGEVKFSDIERRELDRFIQNFNEFIKVRKEKLAERIRKNSREFELYKEDFIIFLGFAPTEFDFDWIVVKGKKENVIFLNVFSIWKRGELDNLEDVIYQSVVHYRHSEKKGIYYNKEKIFEAVLVKLKSISKNEPKVFMKNVCDLLYNKIPYYDWVGFYMLNDENLLELEEFTGEPTEHVKIPVGKGICGQAVEKMATFIVQDVSKETNYLACSPKVKSEIVVPIFLGKEIIGEIDIDSHYIAPFDERDEKFLKKICEEVSKIWKMNLNEE</sequence>
<evidence type="ECO:0000259" key="1">
    <source>
        <dbReference type="Pfam" id="PF13185"/>
    </source>
</evidence>
<feature type="domain" description="GAF" evidence="1">
    <location>
        <begin position="179"/>
        <end position="304"/>
    </location>
</feature>
<reference evidence="3" key="1">
    <citation type="submission" date="2016-11" db="EMBL/GenBank/DDBJ databases">
        <authorList>
            <person name="Varghese N."/>
            <person name="Submissions S."/>
        </authorList>
    </citation>
    <scope>NUCLEOTIDE SEQUENCE [LARGE SCALE GENOMIC DNA]</scope>
    <source>
        <strain evidence="3">DSM 15807</strain>
    </source>
</reference>
<gene>
    <name evidence="2" type="ORF">SAMN02745199_0227</name>
</gene>
<dbReference type="RefSeq" id="WP_073071219.1">
    <property type="nucleotide sequence ID" value="NZ_FQXN01000001.1"/>
</dbReference>